<keyword evidence="5" id="KW-1185">Reference proteome</keyword>
<keyword evidence="2" id="KW-0812">Transmembrane</keyword>
<protein>
    <recommendedName>
        <fullName evidence="3">CCHC-type domain-containing protein</fullName>
    </recommendedName>
</protein>
<keyword evidence="1" id="KW-0862">Zinc</keyword>
<keyword evidence="1" id="KW-0863">Zinc-finger</keyword>
<proteinExistence type="predicted"/>
<dbReference type="OrthoDB" id="1934635at2759"/>
<feature type="transmembrane region" description="Helical" evidence="2">
    <location>
        <begin position="419"/>
        <end position="438"/>
    </location>
</feature>
<name>A0A8X7XRL0_POPTO</name>
<evidence type="ECO:0000313" key="4">
    <source>
        <dbReference type="EMBL" id="KAG6737261.1"/>
    </source>
</evidence>
<keyword evidence="2" id="KW-0472">Membrane</keyword>
<comment type="caution">
    <text evidence="4">The sequence shown here is derived from an EMBL/GenBank/DDBJ whole genome shotgun (WGS) entry which is preliminary data.</text>
</comment>
<feature type="transmembrane region" description="Helical" evidence="2">
    <location>
        <begin position="500"/>
        <end position="518"/>
    </location>
</feature>
<evidence type="ECO:0000259" key="3">
    <source>
        <dbReference type="PROSITE" id="PS50158"/>
    </source>
</evidence>
<dbReference type="AlphaFoldDB" id="A0A8X7XRL0"/>
<dbReference type="SMART" id="SM00343">
    <property type="entry name" value="ZnF_C2HC"/>
    <property type="match status" value="1"/>
</dbReference>
<feature type="domain" description="CCHC-type" evidence="3">
    <location>
        <begin position="267"/>
        <end position="283"/>
    </location>
</feature>
<dbReference type="Pfam" id="PF03732">
    <property type="entry name" value="Retrotrans_gag"/>
    <property type="match status" value="1"/>
</dbReference>
<dbReference type="PANTHER" id="PTHR48473:SF1">
    <property type="entry name" value="TIR DOMAIN-CONTAINING PROTEIN"/>
    <property type="match status" value="1"/>
</dbReference>
<dbReference type="PROSITE" id="PS50158">
    <property type="entry name" value="ZF_CCHC"/>
    <property type="match status" value="1"/>
</dbReference>
<dbReference type="EMBL" id="JAAWWB010000038">
    <property type="protein sequence ID" value="KAG6737261.1"/>
    <property type="molecule type" value="Genomic_DNA"/>
</dbReference>
<keyword evidence="2" id="KW-1133">Transmembrane helix</keyword>
<accession>A0A8X7XRL0</accession>
<dbReference type="Proteomes" id="UP000886885">
    <property type="component" value="Chromosome 19D"/>
</dbReference>
<dbReference type="GO" id="GO:0003676">
    <property type="term" value="F:nucleic acid binding"/>
    <property type="evidence" value="ECO:0007669"/>
    <property type="project" value="InterPro"/>
</dbReference>
<organism evidence="4 5">
    <name type="scientific">Populus tomentosa</name>
    <name type="common">Chinese white poplar</name>
    <dbReference type="NCBI Taxonomy" id="118781"/>
    <lineage>
        <taxon>Eukaryota</taxon>
        <taxon>Viridiplantae</taxon>
        <taxon>Streptophyta</taxon>
        <taxon>Embryophyta</taxon>
        <taxon>Tracheophyta</taxon>
        <taxon>Spermatophyta</taxon>
        <taxon>Magnoliopsida</taxon>
        <taxon>eudicotyledons</taxon>
        <taxon>Gunneridae</taxon>
        <taxon>Pentapetalae</taxon>
        <taxon>rosids</taxon>
        <taxon>fabids</taxon>
        <taxon>Malpighiales</taxon>
        <taxon>Salicaceae</taxon>
        <taxon>Saliceae</taxon>
        <taxon>Populus</taxon>
    </lineage>
</organism>
<evidence type="ECO:0000256" key="2">
    <source>
        <dbReference type="SAM" id="Phobius"/>
    </source>
</evidence>
<reference evidence="4" key="1">
    <citation type="journal article" date="2020" name="bioRxiv">
        <title>Hybrid origin of Populus tomentosa Carr. identified through genome sequencing and phylogenomic analysis.</title>
        <authorList>
            <person name="An X."/>
            <person name="Gao K."/>
            <person name="Chen Z."/>
            <person name="Li J."/>
            <person name="Yang X."/>
            <person name="Yang X."/>
            <person name="Zhou J."/>
            <person name="Guo T."/>
            <person name="Zhao T."/>
            <person name="Huang S."/>
            <person name="Miao D."/>
            <person name="Khan W.U."/>
            <person name="Rao P."/>
            <person name="Ye M."/>
            <person name="Lei B."/>
            <person name="Liao W."/>
            <person name="Wang J."/>
            <person name="Ji L."/>
            <person name="Li Y."/>
            <person name="Guo B."/>
            <person name="Mustafa N.S."/>
            <person name="Li S."/>
            <person name="Yun Q."/>
            <person name="Keller S.R."/>
            <person name="Mao J."/>
            <person name="Zhang R."/>
            <person name="Strauss S.H."/>
        </authorList>
    </citation>
    <scope>NUCLEOTIDE SEQUENCE</scope>
    <source>
        <strain evidence="4">GM15</strain>
        <tissue evidence="4">Leaf</tissue>
    </source>
</reference>
<evidence type="ECO:0000256" key="1">
    <source>
        <dbReference type="PROSITE-ProRule" id="PRU00047"/>
    </source>
</evidence>
<sequence>MSNALNERETLNGEKQENNIITPAEFRTFQQETQQTLQAIQATLARLTTGNNQRREDERVRDDHRERIVPVREHHPNPRRQLAYEEELSDDEEYAERILRPNRQGYYNMGERGPQSFHYEQILFQQYQDCRQGNRAVQAYVEEFHRLSSRNNLMETDAQQVARFIGGLRLNIQDRVSMHTIYTLTEAINLATKAETQLDRTRATSVARAPTEYTHTTAQKGKFPLNPPPAMTNFTRGPSTRRAQVTTAGVVPPEAPRNPYARPTSDKCYRCGQQGHRSNQCPKRGAVHLVEQGEGIDEAERIENETEYLYGEEEITGGDDGELLSRSLVVRRLLLAPKQMDHSQRHTQQKTHGKPILLVDGGTFITEINGASEVFAIVAGGEIGADPTNIPKEISGWILLMTNLILEIASAVFDQMGYALIGMVLAFVALLLAAVELIHMARKERTKREGLLPPFLLHATRKPVGTIVEYFGLAGAVWQCVYSTVEYTYTRQKKDNPIKMCLLPFIFLLCVAISKLLVDKSSVVNSS</sequence>
<gene>
    <name evidence="4" type="ORF">POTOM_058775</name>
</gene>
<evidence type="ECO:0000313" key="5">
    <source>
        <dbReference type="Proteomes" id="UP000886885"/>
    </source>
</evidence>
<dbReference type="InterPro" id="IPR001878">
    <property type="entry name" value="Znf_CCHC"/>
</dbReference>
<dbReference type="InterPro" id="IPR005162">
    <property type="entry name" value="Retrotrans_gag_dom"/>
</dbReference>
<dbReference type="Pfam" id="PF00098">
    <property type="entry name" value="zf-CCHC"/>
    <property type="match status" value="1"/>
</dbReference>
<keyword evidence="1" id="KW-0479">Metal-binding</keyword>
<dbReference type="GO" id="GO:0008270">
    <property type="term" value="F:zinc ion binding"/>
    <property type="evidence" value="ECO:0007669"/>
    <property type="project" value="UniProtKB-KW"/>
</dbReference>
<dbReference type="PANTHER" id="PTHR48473">
    <property type="entry name" value="TIR DOMAIN-CONTAINING PROTEIN"/>
    <property type="match status" value="1"/>
</dbReference>